<name>A0ABW7IM43_9VIBR</name>
<evidence type="ECO:0000313" key="3">
    <source>
        <dbReference type="Proteomes" id="UP001607125"/>
    </source>
</evidence>
<organism evidence="2 3">
    <name type="scientific">Vibrio barjaei</name>
    <dbReference type="NCBI Taxonomy" id="1676683"/>
    <lineage>
        <taxon>Bacteria</taxon>
        <taxon>Pseudomonadati</taxon>
        <taxon>Pseudomonadota</taxon>
        <taxon>Gammaproteobacteria</taxon>
        <taxon>Vibrionales</taxon>
        <taxon>Vibrionaceae</taxon>
        <taxon>Vibrio</taxon>
    </lineage>
</organism>
<evidence type="ECO:0000313" key="2">
    <source>
        <dbReference type="EMBL" id="MFH0262699.1"/>
    </source>
</evidence>
<protein>
    <submittedName>
        <fullName evidence="2">DUF4381 domain-containing protein</fullName>
    </submittedName>
</protein>
<reference evidence="2 3" key="1">
    <citation type="submission" date="2024-10" db="EMBL/GenBank/DDBJ databases">
        <authorList>
            <person name="Yibar A."/>
            <person name="Saticioglu I.B."/>
            <person name="Duman M."/>
            <person name="Ajmi N."/>
            <person name="Gurler F."/>
            <person name="Ay H."/>
            <person name="Onuk E."/>
            <person name="Guler S."/>
            <person name="Romalde J.L."/>
        </authorList>
    </citation>
    <scope>NUCLEOTIDE SEQUENCE [LARGE SCALE GENOMIC DNA]</scope>
    <source>
        <strain evidence="2 3">1-TCBS-B</strain>
    </source>
</reference>
<sequence length="157" mass="18296">MKASQGQIVEFGSHLIHRAEWITPPDAVSWFPQTTLWKLVAFSCLLLIIGYVIYRIHQYLSRAYLRDAWTLYQNYASERKINRIATLLKRLAHQHWPEESIGTMNTAEFAEFIAQRTNNCLTYAQVIELVQTSYCLKPNVSSTTLDAVHRWFQEVTC</sequence>
<gene>
    <name evidence="2" type="ORF">ACGRH2_20125</name>
</gene>
<dbReference type="EMBL" id="JBIHSF010000011">
    <property type="protein sequence ID" value="MFH0262699.1"/>
    <property type="molecule type" value="Genomic_DNA"/>
</dbReference>
<keyword evidence="3" id="KW-1185">Reference proteome</keyword>
<comment type="caution">
    <text evidence="2">The sequence shown here is derived from an EMBL/GenBank/DDBJ whole genome shotgun (WGS) entry which is preliminary data.</text>
</comment>
<keyword evidence="1" id="KW-0472">Membrane</keyword>
<dbReference type="Pfam" id="PF14316">
    <property type="entry name" value="DUF4381"/>
    <property type="match status" value="1"/>
</dbReference>
<accession>A0ABW7IM43</accession>
<proteinExistence type="predicted"/>
<dbReference type="RefSeq" id="WP_063604907.1">
    <property type="nucleotide sequence ID" value="NZ_JBIHSF010000011.1"/>
</dbReference>
<feature type="transmembrane region" description="Helical" evidence="1">
    <location>
        <begin position="35"/>
        <end position="54"/>
    </location>
</feature>
<keyword evidence="1" id="KW-1133">Transmembrane helix</keyword>
<dbReference type="Proteomes" id="UP001607125">
    <property type="component" value="Unassembled WGS sequence"/>
</dbReference>
<evidence type="ECO:0000256" key="1">
    <source>
        <dbReference type="SAM" id="Phobius"/>
    </source>
</evidence>
<keyword evidence="1" id="KW-0812">Transmembrane</keyword>
<dbReference type="InterPro" id="IPR025489">
    <property type="entry name" value="DUF4381"/>
</dbReference>